<evidence type="ECO:0000313" key="1">
    <source>
        <dbReference type="EMBL" id="KAJ0018686.1"/>
    </source>
</evidence>
<evidence type="ECO:0000313" key="2">
    <source>
        <dbReference type="Proteomes" id="UP001163603"/>
    </source>
</evidence>
<keyword evidence="2" id="KW-1185">Reference proteome</keyword>
<protein>
    <submittedName>
        <fullName evidence="1">Uncharacterized protein</fullName>
    </submittedName>
</protein>
<sequence>MALFYSTSSGQVASLKGQGKPVQRDFNIKEKAGGPNKIWIESFIANVEDNIREICLLWGGKGSLFYLNGPIISAISVTPKFRIRIRRLSTSNIVGIVVGAVLASVLLLCLLYALMWRIGWIGDRESYVTYVKLRGKSYSLKQVKDATRNFSPNNKIGKGRFGIIYKVAQLPDQTVAMKKLSFQSNVDQIGAEVYALKQLKHENLVELLDVYSKRDLHLLFYEYMERGSLRKALFEQMLLNLVDTNLSGDYNKKQALKILDLAMKCINLSPTLRPTMSEIVSELEQISNLNTPSPSA</sequence>
<accession>A0ACC0XMR4</accession>
<gene>
    <name evidence="1" type="ORF">Pint_09666</name>
</gene>
<dbReference type="Proteomes" id="UP001163603">
    <property type="component" value="Chromosome 12"/>
</dbReference>
<organism evidence="1 2">
    <name type="scientific">Pistacia integerrima</name>
    <dbReference type="NCBI Taxonomy" id="434235"/>
    <lineage>
        <taxon>Eukaryota</taxon>
        <taxon>Viridiplantae</taxon>
        <taxon>Streptophyta</taxon>
        <taxon>Embryophyta</taxon>
        <taxon>Tracheophyta</taxon>
        <taxon>Spermatophyta</taxon>
        <taxon>Magnoliopsida</taxon>
        <taxon>eudicotyledons</taxon>
        <taxon>Gunneridae</taxon>
        <taxon>Pentapetalae</taxon>
        <taxon>rosids</taxon>
        <taxon>malvids</taxon>
        <taxon>Sapindales</taxon>
        <taxon>Anacardiaceae</taxon>
        <taxon>Pistacia</taxon>
    </lineage>
</organism>
<comment type="caution">
    <text evidence="1">The sequence shown here is derived from an EMBL/GenBank/DDBJ whole genome shotgun (WGS) entry which is preliminary data.</text>
</comment>
<reference evidence="2" key="1">
    <citation type="journal article" date="2023" name="G3 (Bethesda)">
        <title>Genome assembly and association tests identify interacting loci associated with vigor, precocity, and sex in interspecific pistachio rootstocks.</title>
        <authorList>
            <person name="Palmer W."/>
            <person name="Jacygrad E."/>
            <person name="Sagayaradj S."/>
            <person name="Cavanaugh K."/>
            <person name="Han R."/>
            <person name="Bertier L."/>
            <person name="Beede B."/>
            <person name="Kafkas S."/>
            <person name="Golino D."/>
            <person name="Preece J."/>
            <person name="Michelmore R."/>
        </authorList>
    </citation>
    <scope>NUCLEOTIDE SEQUENCE [LARGE SCALE GENOMIC DNA]</scope>
</reference>
<dbReference type="EMBL" id="CM047747">
    <property type="protein sequence ID" value="KAJ0018686.1"/>
    <property type="molecule type" value="Genomic_DNA"/>
</dbReference>
<name>A0ACC0XMR4_9ROSI</name>
<proteinExistence type="predicted"/>